<keyword evidence="3" id="KW-0723">Serine/threonine-protein kinase</keyword>
<dbReference type="EMBL" id="JZXN01000017">
    <property type="protein sequence ID" value="KKB26757.1"/>
    <property type="molecule type" value="Genomic_DNA"/>
</dbReference>
<evidence type="ECO:0000256" key="5">
    <source>
        <dbReference type="ARBA" id="ARBA00022741"/>
    </source>
</evidence>
<dbReference type="GO" id="GO:0004674">
    <property type="term" value="F:protein serine/threonine kinase activity"/>
    <property type="evidence" value="ECO:0007669"/>
    <property type="project" value="UniProtKB-KW"/>
</dbReference>
<dbReference type="OrthoDB" id="9778803at2"/>
<dbReference type="InterPro" id="IPR011104">
    <property type="entry name" value="Hpr_kin/Pase_C"/>
</dbReference>
<dbReference type="GO" id="GO:0006109">
    <property type="term" value="P:regulation of carbohydrate metabolic process"/>
    <property type="evidence" value="ECO:0007669"/>
    <property type="project" value="InterPro"/>
</dbReference>
<keyword evidence="4" id="KW-0808">Transferase</keyword>
<evidence type="ECO:0000256" key="6">
    <source>
        <dbReference type="ARBA" id="ARBA00022777"/>
    </source>
</evidence>
<dbReference type="SUPFAM" id="SSF53795">
    <property type="entry name" value="PEP carboxykinase-like"/>
    <property type="match status" value="1"/>
</dbReference>
<keyword evidence="7" id="KW-0067">ATP-binding</keyword>
<evidence type="ECO:0000256" key="4">
    <source>
        <dbReference type="ARBA" id="ARBA00022679"/>
    </source>
</evidence>
<dbReference type="NCBIfam" id="TIGR00679">
    <property type="entry name" value="hpr-ser"/>
    <property type="match status" value="1"/>
</dbReference>
<dbReference type="Gene3D" id="3.40.1390.20">
    <property type="entry name" value="HprK N-terminal domain-like"/>
    <property type="match status" value="1"/>
</dbReference>
<keyword evidence="5" id="KW-0547">Nucleotide-binding</keyword>
<dbReference type="RefSeq" id="WP_046097092.1">
    <property type="nucleotide sequence ID" value="NZ_JZXN01000017.1"/>
</dbReference>
<keyword evidence="13" id="KW-1185">Reference proteome</keyword>
<dbReference type="CDD" id="cd01918">
    <property type="entry name" value="HprK_C"/>
    <property type="match status" value="1"/>
</dbReference>
<keyword evidence="6 12" id="KW-0418">Kinase</keyword>
<name>A0A0F5H1P2_9BACT</name>
<dbReference type="PANTHER" id="PTHR30305:SF1">
    <property type="entry name" value="HPR KINASE_PHOSPHORYLASE"/>
    <property type="match status" value="1"/>
</dbReference>
<evidence type="ECO:0000256" key="7">
    <source>
        <dbReference type="ARBA" id="ARBA00022840"/>
    </source>
</evidence>
<dbReference type="PATRIC" id="fig|1264554.4.peg.172"/>
<feature type="domain" description="HPr kinase/phosphorylase C-terminal" evidence="11">
    <location>
        <begin position="138"/>
        <end position="303"/>
    </location>
</feature>
<evidence type="ECO:0000313" key="13">
    <source>
        <dbReference type="Proteomes" id="UP000033750"/>
    </source>
</evidence>
<dbReference type="PANTHER" id="PTHR30305">
    <property type="entry name" value="PROTEIN YJDM-RELATED"/>
    <property type="match status" value="1"/>
</dbReference>
<dbReference type="STRING" id="29561.MM26B8_04350"/>
<dbReference type="GO" id="GO:0005524">
    <property type="term" value="F:ATP binding"/>
    <property type="evidence" value="ECO:0007669"/>
    <property type="project" value="UniProtKB-KW"/>
</dbReference>
<keyword evidence="8" id="KW-0511">Multifunctional enzyme</keyword>
<organism evidence="12 13">
    <name type="scientific">Mycoplasmopsis meleagridis ATCC 25294</name>
    <dbReference type="NCBI Taxonomy" id="1264554"/>
    <lineage>
        <taxon>Bacteria</taxon>
        <taxon>Bacillati</taxon>
        <taxon>Mycoplasmatota</taxon>
        <taxon>Mycoplasmoidales</taxon>
        <taxon>Metamycoplasmataceae</taxon>
        <taxon>Mycoplasmopsis</taxon>
    </lineage>
</organism>
<proteinExistence type="inferred from homology"/>
<reference evidence="12 13" key="1">
    <citation type="submission" date="2015-03" db="EMBL/GenBank/DDBJ databases">
        <title>Genome sequence of Mycoplasma meleagridis strain ATCC 25294.</title>
        <authorList>
            <person name="Yacoub E."/>
            <person name="Blanchard A."/>
            <person name="Sirand-Pugnet P."/>
            <person name="Mardassi B.B.A."/>
        </authorList>
    </citation>
    <scope>NUCLEOTIDE SEQUENCE [LARGE SCALE GENOMIC DNA]</scope>
    <source>
        <strain evidence="12 13">ATCC 25294</strain>
    </source>
</reference>
<evidence type="ECO:0000256" key="2">
    <source>
        <dbReference type="ARBA" id="ARBA00006883"/>
    </source>
</evidence>
<comment type="catalytic activity">
    <reaction evidence="1">
        <text>[HPr protein]-L-serine + ATP = [HPr protein]-O-phospho-L-serine + ADP + H(+)</text>
        <dbReference type="Rhea" id="RHEA:46600"/>
        <dbReference type="Rhea" id="RHEA-COMP:11602"/>
        <dbReference type="Rhea" id="RHEA-COMP:11603"/>
        <dbReference type="ChEBI" id="CHEBI:15378"/>
        <dbReference type="ChEBI" id="CHEBI:29999"/>
        <dbReference type="ChEBI" id="CHEBI:30616"/>
        <dbReference type="ChEBI" id="CHEBI:83421"/>
        <dbReference type="ChEBI" id="CHEBI:456216"/>
    </reaction>
</comment>
<comment type="caution">
    <text evidence="12">The sequence shown here is derived from an EMBL/GenBank/DDBJ whole genome shotgun (WGS) entry which is preliminary data.</text>
</comment>
<dbReference type="Proteomes" id="UP000033750">
    <property type="component" value="Unassembled WGS sequence"/>
</dbReference>
<gene>
    <name evidence="12" type="primary">hprK</name>
    <name evidence="12" type="ORF">MMELEA_01400</name>
</gene>
<dbReference type="InterPro" id="IPR003755">
    <property type="entry name" value="HPr(Ser)_kin/Pase"/>
</dbReference>
<feature type="domain" description="HPr(Ser) kinase/phosphorylase N-terminal" evidence="10">
    <location>
        <begin position="7"/>
        <end position="134"/>
    </location>
</feature>
<sequence length="309" mass="34300">MSQKKFINVRKLIDKFHIDIVNKNSDLAYRDILDPDIKQIGLELAGEINNTNFHKNVICWGTTESKYFAKLGKEEAHRAIDNVLQYKPPLLILSKGVKNLYKNWVVNVANKYQVPIYCPDSSTATIVTTIGTYLTDFFSKEEQVHGCLVSVAGTGVLIVGKSGVGKSEAVLDLIQRGHVFISDDAVLIKHIGSNFYGTSPELTKNFIEVRGIGLIDVKYTYGIKAIADGAVIDLVVELVVPEGQQFDRLGIEYLRYKILDGSIVKTQISIRNGFSAASLIEAAVSTFLARKEGFSVLDQIEKRKQVVDE</sequence>
<dbReference type="SUPFAM" id="SSF75138">
    <property type="entry name" value="HprK N-terminal domain-like"/>
    <property type="match status" value="1"/>
</dbReference>
<evidence type="ECO:0000259" key="10">
    <source>
        <dbReference type="Pfam" id="PF02603"/>
    </source>
</evidence>
<dbReference type="Pfam" id="PF02603">
    <property type="entry name" value="Hpr_kinase_N"/>
    <property type="match status" value="1"/>
</dbReference>
<accession>A0A0F5H1P2</accession>
<evidence type="ECO:0000259" key="11">
    <source>
        <dbReference type="Pfam" id="PF07475"/>
    </source>
</evidence>
<dbReference type="InterPro" id="IPR011126">
    <property type="entry name" value="Hpr_kin/Pase_Hpr_N"/>
</dbReference>
<dbReference type="Pfam" id="PF07475">
    <property type="entry name" value="Hpr_kinase_C"/>
    <property type="match status" value="1"/>
</dbReference>
<protein>
    <submittedName>
        <fullName evidence="12">HPr kinase/phosphorylase</fullName>
    </submittedName>
</protein>
<comment type="catalytic activity">
    <reaction evidence="9">
        <text>[HPr protein]-O-phospho-L-serine + phosphate + H(+) = [HPr protein]-L-serine + diphosphate</text>
        <dbReference type="Rhea" id="RHEA:46604"/>
        <dbReference type="Rhea" id="RHEA-COMP:11602"/>
        <dbReference type="Rhea" id="RHEA-COMP:11603"/>
        <dbReference type="ChEBI" id="CHEBI:15378"/>
        <dbReference type="ChEBI" id="CHEBI:29999"/>
        <dbReference type="ChEBI" id="CHEBI:33019"/>
        <dbReference type="ChEBI" id="CHEBI:43474"/>
        <dbReference type="ChEBI" id="CHEBI:83421"/>
    </reaction>
</comment>
<dbReference type="GO" id="GO:0000155">
    <property type="term" value="F:phosphorelay sensor kinase activity"/>
    <property type="evidence" value="ECO:0007669"/>
    <property type="project" value="InterPro"/>
</dbReference>
<evidence type="ECO:0000313" key="12">
    <source>
        <dbReference type="EMBL" id="KKB26757.1"/>
    </source>
</evidence>
<dbReference type="InterPro" id="IPR028979">
    <property type="entry name" value="Ser_kin/Pase_Hpr-like_N_sf"/>
</dbReference>
<evidence type="ECO:0000256" key="8">
    <source>
        <dbReference type="ARBA" id="ARBA00023268"/>
    </source>
</evidence>
<dbReference type="AlphaFoldDB" id="A0A0F5H1P2"/>
<dbReference type="Gene3D" id="3.40.50.300">
    <property type="entry name" value="P-loop containing nucleotide triphosphate hydrolases"/>
    <property type="match status" value="1"/>
</dbReference>
<evidence type="ECO:0000256" key="3">
    <source>
        <dbReference type="ARBA" id="ARBA00022527"/>
    </source>
</evidence>
<comment type="similarity">
    <text evidence="2">Belongs to the HPrK/P family.</text>
</comment>
<evidence type="ECO:0000256" key="9">
    <source>
        <dbReference type="ARBA" id="ARBA00047657"/>
    </source>
</evidence>
<dbReference type="InterPro" id="IPR027417">
    <property type="entry name" value="P-loop_NTPase"/>
</dbReference>
<evidence type="ECO:0000256" key="1">
    <source>
        <dbReference type="ARBA" id="ARBA00001120"/>
    </source>
</evidence>